<reference evidence="1" key="1">
    <citation type="journal article" date="2014" name="Int. J. Syst. Evol. Microbiol.">
        <title>Complete genome sequence of Corynebacterium casei LMG S-19264T (=DSM 44701T), isolated from a smear-ripened cheese.</title>
        <authorList>
            <consortium name="US DOE Joint Genome Institute (JGI-PGF)"/>
            <person name="Walter F."/>
            <person name="Albersmeier A."/>
            <person name="Kalinowski J."/>
            <person name="Ruckert C."/>
        </authorList>
    </citation>
    <scope>NUCLEOTIDE SEQUENCE</scope>
    <source>
        <strain evidence="1">CGMCC 1.14988</strain>
    </source>
</reference>
<comment type="caution">
    <text evidence="1">The sequence shown here is derived from an EMBL/GenBank/DDBJ whole genome shotgun (WGS) entry which is preliminary data.</text>
</comment>
<organism evidence="1 2">
    <name type="scientific">Egicoccus halophilus</name>
    <dbReference type="NCBI Taxonomy" id="1670830"/>
    <lineage>
        <taxon>Bacteria</taxon>
        <taxon>Bacillati</taxon>
        <taxon>Actinomycetota</taxon>
        <taxon>Nitriliruptoria</taxon>
        <taxon>Egicoccales</taxon>
        <taxon>Egicoccaceae</taxon>
        <taxon>Egicoccus</taxon>
    </lineage>
</organism>
<sequence>MTEHAQSLLREALSLPEAERADLVAELLVSLEGPPEGDDVAVEQAWAEELERRARRISAGESQGQAWTDVRDRVRRALTDG</sequence>
<dbReference type="NCBIfam" id="TIGR02574">
    <property type="entry name" value="stabl_TIGR02574"/>
    <property type="match status" value="1"/>
</dbReference>
<accession>A0A8J3EVT8</accession>
<dbReference type="AlphaFoldDB" id="A0A8J3EVT8"/>
<dbReference type="EMBL" id="BMHA01000022">
    <property type="protein sequence ID" value="GGI09857.1"/>
    <property type="molecule type" value="Genomic_DNA"/>
</dbReference>
<dbReference type="Pfam" id="PF09720">
    <property type="entry name" value="Unstab_antitox"/>
    <property type="match status" value="1"/>
</dbReference>
<dbReference type="RefSeq" id="WP_130650701.1">
    <property type="nucleotide sequence ID" value="NZ_BMHA01000022.1"/>
</dbReference>
<reference evidence="1" key="2">
    <citation type="submission" date="2020-09" db="EMBL/GenBank/DDBJ databases">
        <authorList>
            <person name="Sun Q."/>
            <person name="Zhou Y."/>
        </authorList>
    </citation>
    <scope>NUCLEOTIDE SEQUENCE</scope>
    <source>
        <strain evidence="1">CGMCC 1.14988</strain>
    </source>
</reference>
<dbReference type="InterPro" id="IPR013406">
    <property type="entry name" value="CHP02574_addiction_mod"/>
</dbReference>
<protein>
    <recommendedName>
        <fullName evidence="3">Addiction module component, TIGR02574 family</fullName>
    </recommendedName>
</protein>
<evidence type="ECO:0008006" key="3">
    <source>
        <dbReference type="Google" id="ProtNLM"/>
    </source>
</evidence>
<proteinExistence type="predicted"/>
<name>A0A8J3EVT8_9ACTN</name>
<gene>
    <name evidence="1" type="ORF">GCM10011354_36150</name>
</gene>
<evidence type="ECO:0000313" key="2">
    <source>
        <dbReference type="Proteomes" id="UP000650511"/>
    </source>
</evidence>
<keyword evidence="2" id="KW-1185">Reference proteome</keyword>
<dbReference type="Proteomes" id="UP000650511">
    <property type="component" value="Unassembled WGS sequence"/>
</dbReference>
<evidence type="ECO:0000313" key="1">
    <source>
        <dbReference type="EMBL" id="GGI09857.1"/>
    </source>
</evidence>